<proteinExistence type="predicted"/>
<evidence type="ECO:0000313" key="2">
    <source>
        <dbReference type="Proteomes" id="UP001528823"/>
    </source>
</evidence>
<keyword evidence="2" id="KW-1185">Reference proteome</keyword>
<dbReference type="RefSeq" id="WP_274691516.1">
    <property type="nucleotide sequence ID" value="NZ_JAPMOU010000055.1"/>
</dbReference>
<accession>A0ABT5UFP3</accession>
<name>A0ABT5UFP3_9GAMM</name>
<reference evidence="1 2" key="1">
    <citation type="submission" date="2022-11" db="EMBL/GenBank/DDBJ databases">
        <title>Spartinivicinus poritis sp. nov., isolated from scleractinian coral Porites lutea.</title>
        <authorList>
            <person name="Zhang G."/>
            <person name="Cai L."/>
            <person name="Wei Q."/>
        </authorList>
    </citation>
    <scope>NUCLEOTIDE SEQUENCE [LARGE SCALE GENOMIC DNA]</scope>
    <source>
        <strain evidence="1 2">A2-2</strain>
    </source>
</reference>
<evidence type="ECO:0000313" key="1">
    <source>
        <dbReference type="EMBL" id="MDE1465205.1"/>
    </source>
</evidence>
<protein>
    <submittedName>
        <fullName evidence="1">Uncharacterized protein</fullName>
    </submittedName>
</protein>
<gene>
    <name evidence="1" type="ORF">ORQ98_24890</name>
</gene>
<dbReference type="EMBL" id="JAPMOU010000055">
    <property type="protein sequence ID" value="MDE1465205.1"/>
    <property type="molecule type" value="Genomic_DNA"/>
</dbReference>
<dbReference type="Proteomes" id="UP001528823">
    <property type="component" value="Unassembled WGS sequence"/>
</dbReference>
<sequence length="74" mass="8579">MNFVLKQLLGDYAVISASQGTDVRGRAEYYWTIRANDQAIFMVNAISIDSKIMKIKFYKGMFGFYFGDILEYED</sequence>
<comment type="caution">
    <text evidence="1">The sequence shown here is derived from an EMBL/GenBank/DDBJ whole genome shotgun (WGS) entry which is preliminary data.</text>
</comment>
<organism evidence="1 2">
    <name type="scientific">Spartinivicinus poritis</name>
    <dbReference type="NCBI Taxonomy" id="2994640"/>
    <lineage>
        <taxon>Bacteria</taxon>
        <taxon>Pseudomonadati</taxon>
        <taxon>Pseudomonadota</taxon>
        <taxon>Gammaproteobacteria</taxon>
        <taxon>Oceanospirillales</taxon>
        <taxon>Zooshikellaceae</taxon>
        <taxon>Spartinivicinus</taxon>
    </lineage>
</organism>